<organism evidence="2 3">
    <name type="scientific">Streptomyces longwoodensis</name>
    <dbReference type="NCBI Taxonomy" id="68231"/>
    <lineage>
        <taxon>Bacteria</taxon>
        <taxon>Bacillati</taxon>
        <taxon>Actinomycetota</taxon>
        <taxon>Actinomycetes</taxon>
        <taxon>Kitasatosporales</taxon>
        <taxon>Streptomycetaceae</taxon>
        <taxon>Streptomyces</taxon>
    </lineage>
</organism>
<dbReference type="GeneID" id="91424907"/>
<keyword evidence="1" id="KW-1133">Transmembrane helix</keyword>
<evidence type="ECO:0000256" key="1">
    <source>
        <dbReference type="SAM" id="Phobius"/>
    </source>
</evidence>
<dbReference type="PROSITE" id="PS51257">
    <property type="entry name" value="PROKAR_LIPOPROTEIN"/>
    <property type="match status" value="1"/>
</dbReference>
<reference evidence="2 3" key="1">
    <citation type="submission" date="2015-10" db="EMBL/GenBank/DDBJ databases">
        <title>Draft genome sequence of Streptomyces longwoodensis DSM 41677, type strain for the species Streptomyces longwoodensis.</title>
        <authorList>
            <person name="Ruckert C."/>
            <person name="Winkler A."/>
            <person name="Kalinowski J."/>
            <person name="Kampfer P."/>
            <person name="Glaeser S."/>
        </authorList>
    </citation>
    <scope>NUCLEOTIDE SEQUENCE [LARGE SCALE GENOMIC DNA]</scope>
    <source>
        <strain evidence="2 3">DSM 41677</strain>
    </source>
</reference>
<dbReference type="Proteomes" id="UP000053271">
    <property type="component" value="Unassembled WGS sequence"/>
</dbReference>
<dbReference type="AlphaFoldDB" id="A0A101QZQ2"/>
<proteinExistence type="predicted"/>
<protein>
    <submittedName>
        <fullName evidence="2">Uncharacterized protein</fullName>
    </submittedName>
</protein>
<feature type="transmembrane region" description="Helical" evidence="1">
    <location>
        <begin position="12"/>
        <end position="34"/>
    </location>
</feature>
<dbReference type="STRING" id="68231.AQJ30_09860"/>
<keyword evidence="1" id="KW-0812">Transmembrane</keyword>
<comment type="caution">
    <text evidence="2">The sequence shown here is derived from an EMBL/GenBank/DDBJ whole genome shotgun (WGS) entry which is preliminary data.</text>
</comment>
<dbReference type="EMBL" id="LMWS01000013">
    <property type="protein sequence ID" value="KUN39061.1"/>
    <property type="molecule type" value="Genomic_DNA"/>
</dbReference>
<evidence type="ECO:0000313" key="2">
    <source>
        <dbReference type="EMBL" id="KUN39061.1"/>
    </source>
</evidence>
<keyword evidence="1" id="KW-0472">Membrane</keyword>
<name>A0A101QZQ2_9ACTN</name>
<dbReference type="RefSeq" id="WP_079083954.1">
    <property type="nucleotide sequence ID" value="NZ_KQ948551.1"/>
</dbReference>
<evidence type="ECO:0000313" key="3">
    <source>
        <dbReference type="Proteomes" id="UP000053271"/>
    </source>
</evidence>
<accession>A0A101QZQ2</accession>
<keyword evidence="3" id="KW-1185">Reference proteome</keyword>
<sequence length="258" mass="28613">MGVIDRQWWGLWWPWVAVWAVTACALAVLARYALARLGPPRRRRGGGRTVHGMCFFLHEQRVMDLYQQGGFSAALEQEVADRINVTSGLNVLAKLGFTAGARRDVTKERVTAYIRQSTPITVIRLLMDTMRKEDVVVHADLTTGEVTPNRALAERLREGRGDGRVPLSSLGVVSAFVSVTGTFTARRVESGDIVLRAPYGPGRQDARVRITCEAAGVREGFAHEEYFTGEFQARCLGKVQTWNGEKGELRVNPVAIFL</sequence>
<gene>
    <name evidence="2" type="ORF">AQJ30_09860</name>
</gene>